<name>X6NJF0_RETFI</name>
<dbReference type="GO" id="GO:0005886">
    <property type="term" value="C:plasma membrane"/>
    <property type="evidence" value="ECO:0007669"/>
    <property type="project" value="TreeGrafter"/>
</dbReference>
<proteinExistence type="predicted"/>
<reference evidence="1 2" key="1">
    <citation type="journal article" date="2013" name="Curr. Biol.">
        <title>The Genome of the Foraminiferan Reticulomyxa filosa.</title>
        <authorList>
            <person name="Glockner G."/>
            <person name="Hulsmann N."/>
            <person name="Schleicher M."/>
            <person name="Noegel A.A."/>
            <person name="Eichinger L."/>
            <person name="Gallinger C."/>
            <person name="Pawlowski J."/>
            <person name="Sierra R."/>
            <person name="Euteneuer U."/>
            <person name="Pillet L."/>
            <person name="Moustafa A."/>
            <person name="Platzer M."/>
            <person name="Groth M."/>
            <person name="Szafranski K."/>
            <person name="Schliwa M."/>
        </authorList>
    </citation>
    <scope>NUCLEOTIDE SEQUENCE [LARGE SCALE GENOMIC DNA]</scope>
</reference>
<organism evidence="1 2">
    <name type="scientific">Reticulomyxa filosa</name>
    <dbReference type="NCBI Taxonomy" id="46433"/>
    <lineage>
        <taxon>Eukaryota</taxon>
        <taxon>Sar</taxon>
        <taxon>Rhizaria</taxon>
        <taxon>Retaria</taxon>
        <taxon>Foraminifera</taxon>
        <taxon>Monothalamids</taxon>
        <taxon>Reticulomyxidae</taxon>
        <taxon>Reticulomyxa</taxon>
    </lineage>
</organism>
<dbReference type="OrthoDB" id="6050183at2759"/>
<gene>
    <name evidence="1" type="ORF">RFI_10722</name>
</gene>
<dbReference type="AlphaFoldDB" id="X6NJF0"/>
<dbReference type="Proteomes" id="UP000023152">
    <property type="component" value="Unassembled WGS sequence"/>
</dbReference>
<dbReference type="PANTHER" id="PTHR45943:SF2">
    <property type="entry name" value="RING-TYPE DOMAIN-CONTAINING PROTEIN"/>
    <property type="match status" value="1"/>
</dbReference>
<dbReference type="EMBL" id="ASPP01007880">
    <property type="protein sequence ID" value="ETO26415.1"/>
    <property type="molecule type" value="Genomic_DNA"/>
</dbReference>
<dbReference type="GO" id="GO:0005634">
    <property type="term" value="C:nucleus"/>
    <property type="evidence" value="ECO:0007669"/>
    <property type="project" value="TreeGrafter"/>
</dbReference>
<evidence type="ECO:0000313" key="1">
    <source>
        <dbReference type="EMBL" id="ETO26415.1"/>
    </source>
</evidence>
<dbReference type="PANTHER" id="PTHR45943">
    <property type="entry name" value="E3 UBIQUITIN-PROTEIN LIGASE MYCBP2"/>
    <property type="match status" value="1"/>
</dbReference>
<dbReference type="GO" id="GO:0061630">
    <property type="term" value="F:ubiquitin protein ligase activity"/>
    <property type="evidence" value="ECO:0007669"/>
    <property type="project" value="TreeGrafter"/>
</dbReference>
<evidence type="ECO:0000313" key="2">
    <source>
        <dbReference type="Proteomes" id="UP000023152"/>
    </source>
</evidence>
<comment type="caution">
    <text evidence="1">The sequence shown here is derived from an EMBL/GenBank/DDBJ whole genome shotgun (WGS) entry which is preliminary data.</text>
</comment>
<accession>X6NJF0</accession>
<evidence type="ECO:0008006" key="3">
    <source>
        <dbReference type="Google" id="ProtNLM"/>
    </source>
</evidence>
<protein>
    <recommendedName>
        <fullName evidence="3">RING-type domain-containing protein</fullName>
    </recommendedName>
</protein>
<feature type="non-terminal residue" evidence="1">
    <location>
        <position position="1"/>
    </location>
</feature>
<keyword evidence="2" id="KW-1185">Reference proteome</keyword>
<sequence>DPPSEALMYVCNNLSCLEKRDLCCAKTLPCGHFCCGVRNETQYIRRFLQYLFCGGVECSTLRSIGLVIDFFCKKKYFLKKNLKVYVHKQCDILLQDYTENPHILFGFARCPLCDVKISHSLLTEQLIPIQKLHKEIENRAYIQLKEDGLLKSTEFEDDGNNEWYHNCIGFAMKRYAFYCCFVCKKPYYGGLGRCADGLHEMNPSDFICPACSGIGLDSCSVHGRDYMIYKCRFCCSVASYFCWGTTHFCPDCHKLSALFGDYRRQENHDYMTTKTKENLPQCEGPDKCPLGLEHPANGEEFSLGCSLCRGADSFGRAPRSNSLPVVICPNEDADKEVHNNNNMEVDDELPNPNSEVPQIPVISHHNINPEFERDKIECRSFNDREDSDFYNKRVSLNTN</sequence>